<proteinExistence type="predicted"/>
<dbReference type="EMBL" id="BAAARV010000016">
    <property type="protein sequence ID" value="GAA2336492.1"/>
    <property type="molecule type" value="Genomic_DNA"/>
</dbReference>
<dbReference type="RefSeq" id="WP_344611705.1">
    <property type="nucleotide sequence ID" value="NZ_BAAARV010000016.1"/>
</dbReference>
<dbReference type="PROSITE" id="PS51186">
    <property type="entry name" value="GNAT"/>
    <property type="match status" value="1"/>
</dbReference>
<dbReference type="InterPro" id="IPR000182">
    <property type="entry name" value="GNAT_dom"/>
</dbReference>
<dbReference type="CDD" id="cd04301">
    <property type="entry name" value="NAT_SF"/>
    <property type="match status" value="1"/>
</dbReference>
<dbReference type="InterPro" id="IPR016181">
    <property type="entry name" value="Acyl_CoA_acyltransferase"/>
</dbReference>
<dbReference type="Pfam" id="PF00583">
    <property type="entry name" value="Acetyltransf_1"/>
    <property type="match status" value="1"/>
</dbReference>
<dbReference type="InterPro" id="IPR009061">
    <property type="entry name" value="DNA-bd_dom_put_sf"/>
</dbReference>
<dbReference type="PROSITE" id="PS50937">
    <property type="entry name" value="HTH_MERR_2"/>
    <property type="match status" value="1"/>
</dbReference>
<dbReference type="SMART" id="SM00422">
    <property type="entry name" value="HTH_MERR"/>
    <property type="match status" value="1"/>
</dbReference>
<name>A0ABN3FSA9_9ACTN</name>
<evidence type="ECO:0000259" key="1">
    <source>
        <dbReference type="PROSITE" id="PS50937"/>
    </source>
</evidence>
<dbReference type="Gene3D" id="3.40.630.30">
    <property type="match status" value="1"/>
</dbReference>
<accession>A0ABN3FSA9</accession>
<dbReference type="PRINTS" id="PR00040">
    <property type="entry name" value="HTHMERR"/>
</dbReference>
<dbReference type="InterPro" id="IPR000551">
    <property type="entry name" value="MerR-type_HTH_dom"/>
</dbReference>
<dbReference type="InterPro" id="IPR052523">
    <property type="entry name" value="Trichothecene_AcTrans"/>
</dbReference>
<dbReference type="PANTHER" id="PTHR42791">
    <property type="entry name" value="GNAT FAMILY ACETYLTRANSFERASE"/>
    <property type="match status" value="1"/>
</dbReference>
<comment type="caution">
    <text evidence="3">The sequence shown here is derived from an EMBL/GenBank/DDBJ whole genome shotgun (WGS) entry which is preliminary data.</text>
</comment>
<dbReference type="Proteomes" id="UP001501444">
    <property type="component" value="Unassembled WGS sequence"/>
</dbReference>
<evidence type="ECO:0000313" key="4">
    <source>
        <dbReference type="Proteomes" id="UP001501444"/>
    </source>
</evidence>
<dbReference type="PANTHER" id="PTHR42791:SF1">
    <property type="entry name" value="N-ACETYLTRANSFERASE DOMAIN-CONTAINING PROTEIN"/>
    <property type="match status" value="1"/>
</dbReference>
<dbReference type="Gene3D" id="1.10.1660.10">
    <property type="match status" value="1"/>
</dbReference>
<feature type="domain" description="HTH merR-type" evidence="1">
    <location>
        <begin position="1"/>
        <end position="68"/>
    </location>
</feature>
<dbReference type="SUPFAM" id="SSF46955">
    <property type="entry name" value="Putative DNA-binding domain"/>
    <property type="match status" value="1"/>
</dbReference>
<reference evidence="3 4" key="1">
    <citation type="journal article" date="2019" name="Int. J. Syst. Evol. Microbiol.">
        <title>The Global Catalogue of Microorganisms (GCM) 10K type strain sequencing project: providing services to taxonomists for standard genome sequencing and annotation.</title>
        <authorList>
            <consortium name="The Broad Institute Genomics Platform"/>
            <consortium name="The Broad Institute Genome Sequencing Center for Infectious Disease"/>
            <person name="Wu L."/>
            <person name="Ma J."/>
        </authorList>
    </citation>
    <scope>NUCLEOTIDE SEQUENCE [LARGE SCALE GENOMIC DNA]</scope>
    <source>
        <strain evidence="3 4">JCM 3272</strain>
    </source>
</reference>
<evidence type="ECO:0000259" key="2">
    <source>
        <dbReference type="PROSITE" id="PS51186"/>
    </source>
</evidence>
<evidence type="ECO:0000313" key="3">
    <source>
        <dbReference type="EMBL" id="GAA2336492.1"/>
    </source>
</evidence>
<evidence type="ECO:0008006" key="5">
    <source>
        <dbReference type="Google" id="ProtNLM"/>
    </source>
</evidence>
<feature type="domain" description="N-acetyltransferase" evidence="2">
    <location>
        <begin position="122"/>
        <end position="302"/>
    </location>
</feature>
<dbReference type="Pfam" id="PF13411">
    <property type="entry name" value="MerR_1"/>
    <property type="match status" value="1"/>
</dbReference>
<dbReference type="SUPFAM" id="SSF55729">
    <property type="entry name" value="Acyl-CoA N-acyltransferases (Nat)"/>
    <property type="match status" value="1"/>
</dbReference>
<keyword evidence="4" id="KW-1185">Reference proteome</keyword>
<organism evidence="3 4">
    <name type="scientific">Dactylosporangium salmoneum</name>
    <dbReference type="NCBI Taxonomy" id="53361"/>
    <lineage>
        <taxon>Bacteria</taxon>
        <taxon>Bacillati</taxon>
        <taxon>Actinomycetota</taxon>
        <taxon>Actinomycetes</taxon>
        <taxon>Micromonosporales</taxon>
        <taxon>Micromonosporaceae</taxon>
        <taxon>Dactylosporangium</taxon>
    </lineage>
</organism>
<protein>
    <recommendedName>
        <fullName evidence="5">GNAT family N-acetyltransferase</fullName>
    </recommendedName>
</protein>
<dbReference type="CDD" id="cd01282">
    <property type="entry name" value="HTH_MerR-like_sg3"/>
    <property type="match status" value="1"/>
</dbReference>
<sequence length="306" mass="33450">MRIGELSARTGTPARLLRYYEEQGLLTPARRDNGYRDYGEHLVDRVQQIRGLLEAGLPTRLIKNVLPCLDNPCSITISDAGPEVVDLLRQERDRMDARIACLSRNRDAIDAYLSKVRTRVNPDIAVATPADRAAAVATFVAAFAADPAIRWLLPDDATFPAEAAAMAGSMFDARVGHGTVWIADGGAAVAMWDPPRPPGGDGAEDSPRTGRFARYHEVVHGRMPKTPHWYLGVLASHPEHRGRRLGRAAMRAGLERAAADGLPAYLETSNPRNVEVYRSAGFEVAEHLMVDDLAVWIMVSAPEVAQ</sequence>
<gene>
    <name evidence="3" type="ORF">GCM10010170_016970</name>
</gene>